<organism evidence="2">
    <name type="scientific">freshwater metagenome</name>
    <dbReference type="NCBI Taxonomy" id="449393"/>
    <lineage>
        <taxon>unclassified sequences</taxon>
        <taxon>metagenomes</taxon>
        <taxon>ecological metagenomes</taxon>
    </lineage>
</organism>
<dbReference type="GO" id="GO:0006635">
    <property type="term" value="P:fatty acid beta-oxidation"/>
    <property type="evidence" value="ECO:0007669"/>
    <property type="project" value="TreeGrafter"/>
</dbReference>
<dbReference type="GO" id="GO:0003824">
    <property type="term" value="F:catalytic activity"/>
    <property type="evidence" value="ECO:0007669"/>
    <property type="project" value="InterPro"/>
</dbReference>
<name>A0A6J7QWJ0_9ZZZZ</name>
<dbReference type="CDD" id="cd06558">
    <property type="entry name" value="crotonase-like"/>
    <property type="match status" value="1"/>
</dbReference>
<dbReference type="InterPro" id="IPR018376">
    <property type="entry name" value="Enoyl-CoA_hyd/isom_CS"/>
</dbReference>
<protein>
    <submittedName>
        <fullName evidence="2">Unannotated protein</fullName>
    </submittedName>
</protein>
<dbReference type="InterPro" id="IPR001753">
    <property type="entry name" value="Enoyl-CoA_hydra/iso"/>
</dbReference>
<proteinExistence type="inferred from homology"/>
<evidence type="ECO:0000256" key="1">
    <source>
        <dbReference type="ARBA" id="ARBA00005254"/>
    </source>
</evidence>
<comment type="similarity">
    <text evidence="1">Belongs to the enoyl-CoA hydratase/isomerase family.</text>
</comment>
<dbReference type="SUPFAM" id="SSF52096">
    <property type="entry name" value="ClpP/crotonase"/>
    <property type="match status" value="1"/>
</dbReference>
<dbReference type="Pfam" id="PF00378">
    <property type="entry name" value="ECH_1"/>
    <property type="match status" value="1"/>
</dbReference>
<dbReference type="PANTHER" id="PTHR11941:SF54">
    <property type="entry name" value="ENOYL-COA HYDRATASE, MITOCHONDRIAL"/>
    <property type="match status" value="1"/>
</dbReference>
<dbReference type="InterPro" id="IPR029045">
    <property type="entry name" value="ClpP/crotonase-like_dom_sf"/>
</dbReference>
<dbReference type="Gene3D" id="3.90.226.10">
    <property type="entry name" value="2-enoyl-CoA Hydratase, Chain A, domain 1"/>
    <property type="match status" value="1"/>
</dbReference>
<gene>
    <name evidence="2" type="ORF">UFOPK4112_00986</name>
</gene>
<accession>A0A6J7QWJ0</accession>
<evidence type="ECO:0000313" key="2">
    <source>
        <dbReference type="EMBL" id="CAB5022128.1"/>
    </source>
</evidence>
<reference evidence="2" key="1">
    <citation type="submission" date="2020-05" db="EMBL/GenBank/DDBJ databases">
        <authorList>
            <person name="Chiriac C."/>
            <person name="Salcher M."/>
            <person name="Ghai R."/>
            <person name="Kavagutti S V."/>
        </authorList>
    </citation>
    <scope>NUCLEOTIDE SEQUENCE</scope>
</reference>
<dbReference type="PANTHER" id="PTHR11941">
    <property type="entry name" value="ENOYL-COA HYDRATASE-RELATED"/>
    <property type="match status" value="1"/>
</dbReference>
<dbReference type="AlphaFoldDB" id="A0A6J7QWJ0"/>
<sequence>MALGQSLIPICFHWYPSEMDDFLGTKNLRFEREGSTAWCIIDRPSARNALTPAMYFGIRRAVALVNETPELAALIITGTGDVFAPGGDLGGRQEEGDEPVPPGLGADMLPFTPIRESRAPVIAAVNGICQAGGLLIAMMADVCVASERATFRVPELLRGIPDATYAAALPVYVGMAVARDLLLTARSFDALEAQRIGLISRVVAHEDLHGEARTAVRQVLRTAPMARAHVKRMMNERYGLIDYQTMFASLSVSEEPREGMAAFMEKRLPSWIPPDQARD</sequence>
<dbReference type="EMBL" id="CAFBPM010000008">
    <property type="protein sequence ID" value="CAB5022128.1"/>
    <property type="molecule type" value="Genomic_DNA"/>
</dbReference>
<dbReference type="PROSITE" id="PS00166">
    <property type="entry name" value="ENOYL_COA_HYDRATASE"/>
    <property type="match status" value="1"/>
</dbReference>